<sequence length="184" mass="21896">MAHKIYRETLVLQLVQKLLDESPSSTAYDVSVRRTLYLSLVKSNLCYACEVWSPYICSQKTKIERVQRRATRWILKARKGDSSYNERLVDLNLLPLCYDREIKDLMFFYKALYERGRPTQDESRLKGKHFQTTSEKRKRCVVCGYQKSNGKYKDTKTYTYCAKCKKHICKNCFEDYHTRLVIKK</sequence>
<dbReference type="Proteomes" id="UP001152795">
    <property type="component" value="Unassembled WGS sequence"/>
</dbReference>
<organism evidence="1 2">
    <name type="scientific">Paramuricea clavata</name>
    <name type="common">Red gorgonian</name>
    <name type="synonym">Violescent sea-whip</name>
    <dbReference type="NCBI Taxonomy" id="317549"/>
    <lineage>
        <taxon>Eukaryota</taxon>
        <taxon>Metazoa</taxon>
        <taxon>Cnidaria</taxon>
        <taxon>Anthozoa</taxon>
        <taxon>Octocorallia</taxon>
        <taxon>Malacalcyonacea</taxon>
        <taxon>Plexauridae</taxon>
        <taxon>Paramuricea</taxon>
    </lineage>
</organism>
<comment type="caution">
    <text evidence="1">The sequence shown here is derived from an EMBL/GenBank/DDBJ whole genome shotgun (WGS) entry which is preliminary data.</text>
</comment>
<gene>
    <name evidence="1" type="ORF">PACLA_8A037401</name>
</gene>
<name>A0A7D9DAP3_PARCT</name>
<proteinExistence type="predicted"/>
<evidence type="ECO:0000313" key="2">
    <source>
        <dbReference type="Proteomes" id="UP001152795"/>
    </source>
</evidence>
<reference evidence="1" key="1">
    <citation type="submission" date="2020-04" db="EMBL/GenBank/DDBJ databases">
        <authorList>
            <person name="Alioto T."/>
            <person name="Alioto T."/>
            <person name="Gomez Garrido J."/>
        </authorList>
    </citation>
    <scope>NUCLEOTIDE SEQUENCE</scope>
    <source>
        <strain evidence="1">A484AB</strain>
    </source>
</reference>
<dbReference type="AlphaFoldDB" id="A0A7D9DAP3"/>
<keyword evidence="2" id="KW-1185">Reference proteome</keyword>
<dbReference type="OrthoDB" id="5990125at2759"/>
<dbReference type="EMBL" id="CACRXK020000363">
    <property type="protein sequence ID" value="CAB3981213.1"/>
    <property type="molecule type" value="Genomic_DNA"/>
</dbReference>
<protein>
    <submittedName>
        <fullName evidence="1">Uncharacterized protein</fullName>
    </submittedName>
</protein>
<accession>A0A7D9DAP3</accession>
<evidence type="ECO:0000313" key="1">
    <source>
        <dbReference type="EMBL" id="CAB3981213.1"/>
    </source>
</evidence>